<organism evidence="2 3">
    <name type="scientific">Ataeniobius toweri</name>
    <dbReference type="NCBI Taxonomy" id="208326"/>
    <lineage>
        <taxon>Eukaryota</taxon>
        <taxon>Metazoa</taxon>
        <taxon>Chordata</taxon>
        <taxon>Craniata</taxon>
        <taxon>Vertebrata</taxon>
        <taxon>Euteleostomi</taxon>
        <taxon>Actinopterygii</taxon>
        <taxon>Neopterygii</taxon>
        <taxon>Teleostei</taxon>
        <taxon>Neoteleostei</taxon>
        <taxon>Acanthomorphata</taxon>
        <taxon>Ovalentaria</taxon>
        <taxon>Atherinomorphae</taxon>
        <taxon>Cyprinodontiformes</taxon>
        <taxon>Goodeidae</taxon>
        <taxon>Ataeniobius</taxon>
    </lineage>
</organism>
<keyword evidence="1" id="KW-0472">Membrane</keyword>
<keyword evidence="3" id="KW-1185">Reference proteome</keyword>
<keyword evidence="1" id="KW-1133">Transmembrane helix</keyword>
<proteinExistence type="predicted"/>
<accession>A0ABU7BZ69</accession>
<keyword evidence="1" id="KW-0812">Transmembrane</keyword>
<protein>
    <submittedName>
        <fullName evidence="2">Uncharacterized protein</fullName>
    </submittedName>
</protein>
<feature type="transmembrane region" description="Helical" evidence="1">
    <location>
        <begin position="67"/>
        <end position="85"/>
    </location>
</feature>
<sequence>MVLAAIDAVIRLVELTHVVLRAIKYLIDGIFRCLSAINFSISSVELTPGPAQFNVDVSVEFRCASSVFYFILFILVCCRVLIPPLLPFDPFYFNITLVDWTFGYLHFKVVLSDLSWMDGGIKATFLIICTWNN</sequence>
<evidence type="ECO:0000313" key="3">
    <source>
        <dbReference type="Proteomes" id="UP001345963"/>
    </source>
</evidence>
<evidence type="ECO:0000313" key="2">
    <source>
        <dbReference type="EMBL" id="MED6254845.1"/>
    </source>
</evidence>
<gene>
    <name evidence="2" type="ORF">ATANTOWER_001121</name>
</gene>
<dbReference type="EMBL" id="JAHUTI010069954">
    <property type="protein sequence ID" value="MED6254845.1"/>
    <property type="molecule type" value="Genomic_DNA"/>
</dbReference>
<evidence type="ECO:0000256" key="1">
    <source>
        <dbReference type="SAM" id="Phobius"/>
    </source>
</evidence>
<dbReference type="Proteomes" id="UP001345963">
    <property type="component" value="Unassembled WGS sequence"/>
</dbReference>
<reference evidence="2 3" key="1">
    <citation type="submission" date="2021-07" db="EMBL/GenBank/DDBJ databases">
        <authorList>
            <person name="Palmer J.M."/>
        </authorList>
    </citation>
    <scope>NUCLEOTIDE SEQUENCE [LARGE SCALE GENOMIC DNA]</scope>
    <source>
        <strain evidence="2 3">AT_MEX2019</strain>
        <tissue evidence="2">Muscle</tissue>
    </source>
</reference>
<comment type="caution">
    <text evidence="2">The sequence shown here is derived from an EMBL/GenBank/DDBJ whole genome shotgun (WGS) entry which is preliminary data.</text>
</comment>
<name>A0ABU7BZ69_9TELE</name>